<evidence type="ECO:0008006" key="5">
    <source>
        <dbReference type="Google" id="ProtNLM"/>
    </source>
</evidence>
<dbReference type="InterPro" id="IPR016805">
    <property type="entry name" value="MIX23_fungal"/>
</dbReference>
<evidence type="ECO:0000256" key="2">
    <source>
        <dbReference type="SAM" id="MobiDB-lite"/>
    </source>
</evidence>
<organism evidence="3 4">
    <name type="scientific">Trichoglossum hirsutum</name>
    <dbReference type="NCBI Taxonomy" id="265104"/>
    <lineage>
        <taxon>Eukaryota</taxon>
        <taxon>Fungi</taxon>
        <taxon>Dikarya</taxon>
        <taxon>Ascomycota</taxon>
        <taxon>Pezizomycotina</taxon>
        <taxon>Geoglossomycetes</taxon>
        <taxon>Geoglossales</taxon>
        <taxon>Geoglossaceae</taxon>
        <taxon>Trichoglossum</taxon>
    </lineage>
</organism>
<evidence type="ECO:0000256" key="1">
    <source>
        <dbReference type="ARBA" id="ARBA00024204"/>
    </source>
</evidence>
<comment type="caution">
    <text evidence="3">The sequence shown here is derived from an EMBL/GenBank/DDBJ whole genome shotgun (WGS) entry which is preliminary data.</text>
</comment>
<dbReference type="EMBL" id="JAGHQM010000215">
    <property type="protein sequence ID" value="KAH0563351.1"/>
    <property type="molecule type" value="Genomic_DNA"/>
</dbReference>
<evidence type="ECO:0000313" key="3">
    <source>
        <dbReference type="EMBL" id="KAH0563351.1"/>
    </source>
</evidence>
<dbReference type="AlphaFoldDB" id="A0A9P8LFN8"/>
<gene>
    <name evidence="3" type="ORF">GP486_002086</name>
</gene>
<accession>A0A9P8LFN8</accession>
<dbReference type="PANTHER" id="PTHR31905:SF2">
    <property type="entry name" value="PROTEIN MIX23"/>
    <property type="match status" value="1"/>
</dbReference>
<comment type="similarity">
    <text evidence="1">Belongs to the MIX23 family.</text>
</comment>
<protein>
    <recommendedName>
        <fullName evidence="5">Caffeine-induced death protein Cid2</fullName>
    </recommendedName>
</protein>
<dbReference type="Pfam" id="PF09774">
    <property type="entry name" value="MIX23"/>
    <property type="match status" value="1"/>
</dbReference>
<name>A0A9P8LFN8_9PEZI</name>
<dbReference type="GO" id="GO:0005758">
    <property type="term" value="C:mitochondrial intermembrane space"/>
    <property type="evidence" value="ECO:0007669"/>
    <property type="project" value="InterPro"/>
</dbReference>
<dbReference type="InterPro" id="IPR019171">
    <property type="entry name" value="MIX23"/>
</dbReference>
<sequence length="194" mass="22371">MSRASSQPPLTPRFCFSTTALRDFLRLSRSTIDDSITQNLNALLTPSRSGFDPSSTSSRQSRSLSQREIDPQSCKSFKEDILFGSWQARSDVLSYCAGVATSEDPDDPDILIRQVESERDRERVVDERLDPYSARFFPREARTEILANIVRNERSVEKIVRTRTWDVIGERCGNFGERWEDALDRWRKEREGSK</sequence>
<reference evidence="3" key="1">
    <citation type="submission" date="2021-03" db="EMBL/GenBank/DDBJ databases">
        <title>Comparative genomics and phylogenomic investigation of the class Geoglossomycetes provide insights into ecological specialization and systematics.</title>
        <authorList>
            <person name="Melie T."/>
            <person name="Pirro S."/>
            <person name="Miller A.N."/>
            <person name="Quandt A."/>
        </authorList>
    </citation>
    <scope>NUCLEOTIDE SEQUENCE</scope>
    <source>
        <strain evidence="3">CAQ_001_2017</strain>
    </source>
</reference>
<feature type="compositionally biased region" description="Low complexity" evidence="2">
    <location>
        <begin position="54"/>
        <end position="64"/>
    </location>
</feature>
<keyword evidence="4" id="KW-1185">Reference proteome</keyword>
<dbReference type="PANTHER" id="PTHR31905">
    <property type="entry name" value="COILED-COIL DOMAIN-CONTAINING PROTEIN 58"/>
    <property type="match status" value="1"/>
</dbReference>
<evidence type="ECO:0000313" key="4">
    <source>
        <dbReference type="Proteomes" id="UP000750711"/>
    </source>
</evidence>
<dbReference type="Proteomes" id="UP000750711">
    <property type="component" value="Unassembled WGS sequence"/>
</dbReference>
<feature type="region of interest" description="Disordered" evidence="2">
    <location>
        <begin position="44"/>
        <end position="71"/>
    </location>
</feature>
<dbReference type="PIRSF" id="PIRSF022603">
    <property type="entry name" value="UCP022603"/>
    <property type="match status" value="1"/>
</dbReference>
<proteinExistence type="inferred from homology"/>